<protein>
    <submittedName>
        <fullName evidence="2">Uncharacterized protein</fullName>
    </submittedName>
</protein>
<organism evidence="2">
    <name type="scientific">Eutreptiella gymnastica</name>
    <dbReference type="NCBI Taxonomy" id="73025"/>
    <lineage>
        <taxon>Eukaryota</taxon>
        <taxon>Discoba</taxon>
        <taxon>Euglenozoa</taxon>
        <taxon>Euglenida</taxon>
        <taxon>Spirocuta</taxon>
        <taxon>Euglenophyceae</taxon>
        <taxon>Eutreptiales</taxon>
        <taxon>Eutreptiaceae</taxon>
        <taxon>Eutreptiella</taxon>
    </lineage>
</organism>
<dbReference type="AlphaFoldDB" id="A0A7S1NKE7"/>
<feature type="compositionally biased region" description="Basic and acidic residues" evidence="1">
    <location>
        <begin position="64"/>
        <end position="77"/>
    </location>
</feature>
<evidence type="ECO:0000313" key="2">
    <source>
        <dbReference type="EMBL" id="CAD9025506.1"/>
    </source>
</evidence>
<proteinExistence type="predicted"/>
<dbReference type="EMBL" id="HBGA01098120">
    <property type="protein sequence ID" value="CAD9025506.1"/>
    <property type="molecule type" value="Transcribed_RNA"/>
</dbReference>
<gene>
    <name evidence="2" type="ORF">EGYM00392_LOCUS36634</name>
</gene>
<sequence>MPNVKVWHTGVVDGTESTPLLIVEIQIWTWAHTDRNPNPDANETHTEPRLDQKIENAYVRAHTQPREHSEKPGKRLSPEISQPSLAGNLHTNSMVRGFLPNGLHDMQSRRYSPIGAFQIHG</sequence>
<name>A0A7S1NKE7_9EUGL</name>
<accession>A0A7S1NKE7</accession>
<feature type="region of interest" description="Disordered" evidence="1">
    <location>
        <begin position="62"/>
        <end position="98"/>
    </location>
</feature>
<reference evidence="2" key="1">
    <citation type="submission" date="2021-01" db="EMBL/GenBank/DDBJ databases">
        <authorList>
            <person name="Corre E."/>
            <person name="Pelletier E."/>
            <person name="Niang G."/>
            <person name="Scheremetjew M."/>
            <person name="Finn R."/>
            <person name="Kale V."/>
            <person name="Holt S."/>
            <person name="Cochrane G."/>
            <person name="Meng A."/>
            <person name="Brown T."/>
            <person name="Cohen L."/>
        </authorList>
    </citation>
    <scope>NUCLEOTIDE SEQUENCE</scope>
    <source>
        <strain evidence="2">NIES-381</strain>
    </source>
</reference>
<feature type="compositionally biased region" description="Polar residues" evidence="1">
    <location>
        <begin position="79"/>
        <end position="94"/>
    </location>
</feature>
<evidence type="ECO:0000256" key="1">
    <source>
        <dbReference type="SAM" id="MobiDB-lite"/>
    </source>
</evidence>